<organism evidence="2 3">
    <name type="scientific">Bhargavaea ullalensis</name>
    <dbReference type="NCBI Taxonomy" id="1265685"/>
    <lineage>
        <taxon>Bacteria</taxon>
        <taxon>Bacillati</taxon>
        <taxon>Bacillota</taxon>
        <taxon>Bacilli</taxon>
        <taxon>Bacillales</taxon>
        <taxon>Caryophanaceae</taxon>
        <taxon>Bhargavaea</taxon>
    </lineage>
</organism>
<dbReference type="PANTHER" id="PTHR13696:SF99">
    <property type="entry name" value="COBYRINIC ACID AC-DIAMIDE SYNTHASE"/>
    <property type="match status" value="1"/>
</dbReference>
<dbReference type="CDD" id="cd02042">
    <property type="entry name" value="ParAB_family"/>
    <property type="match status" value="1"/>
</dbReference>
<proteinExistence type="predicted"/>
<evidence type="ECO:0000313" key="3">
    <source>
        <dbReference type="Proteomes" id="UP001549099"/>
    </source>
</evidence>
<protein>
    <submittedName>
        <fullName evidence="2">Chromosome partitioning protein</fullName>
    </submittedName>
</protein>
<evidence type="ECO:0000259" key="1">
    <source>
        <dbReference type="Pfam" id="PF13614"/>
    </source>
</evidence>
<name>A0ABV2G7H0_9BACL</name>
<reference evidence="2 3" key="1">
    <citation type="submission" date="2024-06" db="EMBL/GenBank/DDBJ databases">
        <title>Genomic Encyclopedia of Type Strains, Phase IV (KMG-IV): sequencing the most valuable type-strain genomes for metagenomic binning, comparative biology and taxonomic classification.</title>
        <authorList>
            <person name="Goeker M."/>
        </authorList>
    </citation>
    <scope>NUCLEOTIDE SEQUENCE [LARGE SCALE GENOMIC DNA]</scope>
    <source>
        <strain evidence="2 3">DSM 26128</strain>
    </source>
</reference>
<dbReference type="Proteomes" id="UP001549099">
    <property type="component" value="Unassembled WGS sequence"/>
</dbReference>
<evidence type="ECO:0000313" key="2">
    <source>
        <dbReference type="EMBL" id="MET3574230.1"/>
    </source>
</evidence>
<accession>A0ABV2G7H0</accession>
<gene>
    <name evidence="2" type="ORF">ABID49_000106</name>
</gene>
<dbReference type="InterPro" id="IPR050678">
    <property type="entry name" value="DNA_Partitioning_ATPase"/>
</dbReference>
<feature type="domain" description="AAA" evidence="1">
    <location>
        <begin position="1"/>
        <end position="169"/>
    </location>
</feature>
<sequence>MKVITVNVNKGGTGKSTISYTLAKWLTLRKNKKVLLIDGDRSCNLSFSFPDAGASSILDIFEKTGRPVEFHQVGKNLDFIKGSEQLDDHELDLKSRQNNCMLFFMWIADNVDRLNEYDYILIDTHNDTSLVTYNFLAVADIVLGVSEPSRNGFRAWLELEDTIDHLKSEIIDVMTRKTYVTATPYLIANKVEHIGTSSKQFLEMVELQPNYLGMIQKKELLAKTLLQDKSIFEMREEMSPAEQAKHEKFYANVDAVFKKVIQAAENQ</sequence>
<dbReference type="InterPro" id="IPR027417">
    <property type="entry name" value="P-loop_NTPase"/>
</dbReference>
<dbReference type="EMBL" id="JBEPLW010000001">
    <property type="protein sequence ID" value="MET3574230.1"/>
    <property type="molecule type" value="Genomic_DNA"/>
</dbReference>
<dbReference type="SUPFAM" id="SSF52540">
    <property type="entry name" value="P-loop containing nucleoside triphosphate hydrolases"/>
    <property type="match status" value="1"/>
</dbReference>
<dbReference type="Gene3D" id="3.40.50.300">
    <property type="entry name" value="P-loop containing nucleotide triphosphate hydrolases"/>
    <property type="match status" value="1"/>
</dbReference>
<dbReference type="PANTHER" id="PTHR13696">
    <property type="entry name" value="P-LOOP CONTAINING NUCLEOSIDE TRIPHOSPHATE HYDROLASE"/>
    <property type="match status" value="1"/>
</dbReference>
<dbReference type="InterPro" id="IPR025669">
    <property type="entry name" value="AAA_dom"/>
</dbReference>
<comment type="caution">
    <text evidence="2">The sequence shown here is derived from an EMBL/GenBank/DDBJ whole genome shotgun (WGS) entry which is preliminary data.</text>
</comment>
<dbReference type="Pfam" id="PF13614">
    <property type="entry name" value="AAA_31"/>
    <property type="match status" value="1"/>
</dbReference>
<dbReference type="RefSeq" id="WP_354194237.1">
    <property type="nucleotide sequence ID" value="NZ_JBEPLW010000001.1"/>
</dbReference>
<keyword evidence="3" id="KW-1185">Reference proteome</keyword>